<protein>
    <submittedName>
        <fullName evidence="3">Mediator complex subunit 18</fullName>
    </submittedName>
</protein>
<dbReference type="EMBL" id="UZAF01022271">
    <property type="protein sequence ID" value="VDO84224.1"/>
    <property type="molecule type" value="Genomic_DNA"/>
</dbReference>
<dbReference type="Proteomes" id="UP000268014">
    <property type="component" value="Unassembled WGS sequence"/>
</dbReference>
<proteinExistence type="predicted"/>
<name>A0A0N4X805_HAEPC</name>
<reference evidence="3" key="1">
    <citation type="submission" date="2017-02" db="UniProtKB">
        <authorList>
            <consortium name="WormBaseParasite"/>
        </authorList>
    </citation>
    <scope>IDENTIFICATION</scope>
</reference>
<dbReference type="WBParaSite" id="HPLM_0002049701-mRNA-1">
    <property type="protein sequence ID" value="HPLM_0002049701-mRNA-1"/>
    <property type="gene ID" value="HPLM_0002049701"/>
</dbReference>
<sequence>MHFTFRDPAENGTAERNTLYRHRDVAMASEDVVECVMVIYREQRCVLRKLSKIKEAEGHYIQQPFFHDLSLTPSIVNITPAAAHLVHKELGNWLG</sequence>
<organism evidence="3">
    <name type="scientific">Haemonchus placei</name>
    <name type="common">Barber's pole worm</name>
    <dbReference type="NCBI Taxonomy" id="6290"/>
    <lineage>
        <taxon>Eukaryota</taxon>
        <taxon>Metazoa</taxon>
        <taxon>Ecdysozoa</taxon>
        <taxon>Nematoda</taxon>
        <taxon>Chromadorea</taxon>
        <taxon>Rhabditida</taxon>
        <taxon>Rhabditina</taxon>
        <taxon>Rhabditomorpha</taxon>
        <taxon>Strongyloidea</taxon>
        <taxon>Trichostrongylidae</taxon>
        <taxon>Haemonchus</taxon>
    </lineage>
</organism>
<gene>
    <name evidence="1" type="ORF">HPLM_LOCUS20489</name>
</gene>
<evidence type="ECO:0000313" key="3">
    <source>
        <dbReference type="WBParaSite" id="HPLM_0002049701-mRNA-1"/>
    </source>
</evidence>
<reference evidence="1 2" key="2">
    <citation type="submission" date="2018-11" db="EMBL/GenBank/DDBJ databases">
        <authorList>
            <consortium name="Pathogen Informatics"/>
        </authorList>
    </citation>
    <scope>NUCLEOTIDE SEQUENCE [LARGE SCALE GENOMIC DNA]</scope>
    <source>
        <strain evidence="1 2">MHpl1</strain>
    </source>
</reference>
<evidence type="ECO:0000313" key="1">
    <source>
        <dbReference type="EMBL" id="VDO84224.1"/>
    </source>
</evidence>
<keyword evidence="2" id="KW-1185">Reference proteome</keyword>
<accession>A0A0N4X805</accession>
<evidence type="ECO:0000313" key="2">
    <source>
        <dbReference type="Proteomes" id="UP000268014"/>
    </source>
</evidence>
<dbReference type="AlphaFoldDB" id="A0A0N4X805"/>